<evidence type="ECO:0000313" key="3">
    <source>
        <dbReference type="Proteomes" id="UP000193920"/>
    </source>
</evidence>
<keyword evidence="3" id="KW-1185">Reference proteome</keyword>
<organism evidence="2 3">
    <name type="scientific">Neocallimastix californiae</name>
    <dbReference type="NCBI Taxonomy" id="1754190"/>
    <lineage>
        <taxon>Eukaryota</taxon>
        <taxon>Fungi</taxon>
        <taxon>Fungi incertae sedis</taxon>
        <taxon>Chytridiomycota</taxon>
        <taxon>Chytridiomycota incertae sedis</taxon>
        <taxon>Neocallimastigomycetes</taxon>
        <taxon>Neocallimastigales</taxon>
        <taxon>Neocallimastigaceae</taxon>
        <taxon>Neocallimastix</taxon>
    </lineage>
</organism>
<feature type="chain" id="PRO_5012101501" evidence="1">
    <location>
        <begin position="20"/>
        <end position="230"/>
    </location>
</feature>
<dbReference type="EMBL" id="MCOG01000079">
    <property type="protein sequence ID" value="ORY55223.1"/>
    <property type="molecule type" value="Genomic_DNA"/>
</dbReference>
<protein>
    <submittedName>
        <fullName evidence="2">Uncharacterized protein</fullName>
    </submittedName>
</protein>
<sequence>MKIFTLFLTTLLAVSSVFSYAMKREENECEKEIKIFTDCRKLIETWTNSNFESNCELYNSKVCKDFFKNPNEITSSCEDEEKMKLDIQEDISMDFFKAQAKYYCSTDENNRACPIVQSILNGKGNDEDVLKVVKLEVCRSKKCIDAALEFEEYIIDNKEYKTNAKLSDNKKTSDEIKSMHKDYISFLKADNCTTLIGTQPAETLITSDANRATLSYGLVVSLGLLFFNFF</sequence>
<reference evidence="2 3" key="1">
    <citation type="submission" date="2016-08" db="EMBL/GenBank/DDBJ databases">
        <title>A Parts List for Fungal Cellulosomes Revealed by Comparative Genomics.</title>
        <authorList>
            <consortium name="DOE Joint Genome Institute"/>
            <person name="Haitjema C.H."/>
            <person name="Gilmore S.P."/>
            <person name="Henske J.K."/>
            <person name="Solomon K.V."/>
            <person name="De Groot R."/>
            <person name="Kuo A."/>
            <person name="Mondo S.J."/>
            <person name="Salamov A.A."/>
            <person name="Labutti K."/>
            <person name="Zhao Z."/>
            <person name="Chiniquy J."/>
            <person name="Barry K."/>
            <person name="Brewer H.M."/>
            <person name="Purvine S.O."/>
            <person name="Wright A.T."/>
            <person name="Boxma B."/>
            <person name="Van Alen T."/>
            <person name="Hackstein J.H."/>
            <person name="Baker S.E."/>
            <person name="Grigoriev I.V."/>
            <person name="O'Malley M.A."/>
        </authorList>
    </citation>
    <scope>NUCLEOTIDE SEQUENCE [LARGE SCALE GENOMIC DNA]</scope>
    <source>
        <strain evidence="2 3">G1</strain>
    </source>
</reference>
<dbReference type="Proteomes" id="UP000193920">
    <property type="component" value="Unassembled WGS sequence"/>
</dbReference>
<accession>A0A1Y2D7H0</accession>
<proteinExistence type="predicted"/>
<name>A0A1Y2D7H0_9FUNG</name>
<feature type="signal peptide" evidence="1">
    <location>
        <begin position="1"/>
        <end position="19"/>
    </location>
</feature>
<comment type="caution">
    <text evidence="2">The sequence shown here is derived from an EMBL/GenBank/DDBJ whole genome shotgun (WGS) entry which is preliminary data.</text>
</comment>
<dbReference type="AlphaFoldDB" id="A0A1Y2D7H0"/>
<evidence type="ECO:0000313" key="2">
    <source>
        <dbReference type="EMBL" id="ORY55223.1"/>
    </source>
</evidence>
<gene>
    <name evidence="2" type="ORF">LY90DRAFT_702096</name>
</gene>
<keyword evidence="1" id="KW-0732">Signal</keyword>
<evidence type="ECO:0000256" key="1">
    <source>
        <dbReference type="SAM" id="SignalP"/>
    </source>
</evidence>